<sequence>MAVQGWFQQKTQAWQNRRLPAIQQIKLTQKQIFIFLTKEGGLLTLMMLAIFIAGVNYANNLVLGLCFFLGSTVIVTIHYTFNNLSGLLLEAVDATDSEAGGYTEYRIRLTPHGRKFPYQIQLVWDNQHQIIEHLDRPVLLSFTLSTPDRGRFLPPRLRVATVYPLGILRAWTYVRFNLAAWVSPKPIAGILHGESAMADEDDEAVMRVAGSSEFDDLREFVPGESLSRVSWTHVARGQGTYTKQFSDAHSREQILDYKDMYGGHELRLSKLAYWVKKMTDEQIAFELKVLGRSLPLGQGLAHQAMALRLLAEIQ</sequence>
<organism evidence="2 3">
    <name type="scientific">Aquirhabdus parva</name>
    <dbReference type="NCBI Taxonomy" id="2283318"/>
    <lineage>
        <taxon>Bacteria</taxon>
        <taxon>Pseudomonadati</taxon>
        <taxon>Pseudomonadota</taxon>
        <taxon>Gammaproteobacteria</taxon>
        <taxon>Moraxellales</taxon>
        <taxon>Moraxellaceae</taxon>
        <taxon>Aquirhabdus</taxon>
    </lineage>
</organism>
<evidence type="ECO:0000313" key="3">
    <source>
        <dbReference type="Proteomes" id="UP000253940"/>
    </source>
</evidence>
<dbReference type="Proteomes" id="UP000253940">
    <property type="component" value="Chromosome"/>
</dbReference>
<dbReference type="PANTHER" id="PTHR34351:SF1">
    <property type="entry name" value="SLR1927 PROTEIN"/>
    <property type="match status" value="1"/>
</dbReference>
<dbReference type="OrthoDB" id="5298497at2"/>
<keyword evidence="1" id="KW-0472">Membrane</keyword>
<protein>
    <submittedName>
        <fullName evidence="2">DUF58 domain-containing protein</fullName>
    </submittedName>
</protein>
<dbReference type="KEGG" id="mbah:HYN46_08195"/>
<keyword evidence="3" id="KW-1185">Reference proteome</keyword>
<dbReference type="EMBL" id="CP031222">
    <property type="protein sequence ID" value="AXI02817.1"/>
    <property type="molecule type" value="Genomic_DNA"/>
</dbReference>
<reference evidence="2 3" key="1">
    <citation type="submission" date="2018-07" db="EMBL/GenBank/DDBJ databases">
        <title>Genome sequencing of Moraxellaceae gen. HYN0046.</title>
        <authorList>
            <person name="Kim M."/>
            <person name="Yi H."/>
        </authorList>
    </citation>
    <scope>NUCLEOTIDE SEQUENCE [LARGE SCALE GENOMIC DNA]</scope>
    <source>
        <strain evidence="2 3">HYN0046</strain>
    </source>
</reference>
<gene>
    <name evidence="2" type="ORF">HYN46_08195</name>
</gene>
<keyword evidence="1" id="KW-0812">Transmembrane</keyword>
<proteinExistence type="predicted"/>
<dbReference type="PANTHER" id="PTHR34351">
    <property type="entry name" value="SLR1927 PROTEIN-RELATED"/>
    <property type="match status" value="1"/>
</dbReference>
<dbReference type="RefSeq" id="WP_114898927.1">
    <property type="nucleotide sequence ID" value="NZ_CP031222.1"/>
</dbReference>
<evidence type="ECO:0000313" key="2">
    <source>
        <dbReference type="EMBL" id="AXI02817.1"/>
    </source>
</evidence>
<accession>A0A345P6A8</accession>
<feature type="transmembrane region" description="Helical" evidence="1">
    <location>
        <begin position="61"/>
        <end position="81"/>
    </location>
</feature>
<dbReference type="AlphaFoldDB" id="A0A345P6A8"/>
<name>A0A345P6A8_9GAMM</name>
<evidence type="ECO:0000256" key="1">
    <source>
        <dbReference type="SAM" id="Phobius"/>
    </source>
</evidence>
<feature type="transmembrane region" description="Helical" evidence="1">
    <location>
        <begin position="32"/>
        <end position="55"/>
    </location>
</feature>
<keyword evidence="1" id="KW-1133">Transmembrane helix</keyword>